<gene>
    <name evidence="1" type="ORF">NM688_g9382</name>
</gene>
<dbReference type="EMBL" id="JANHOG010002912">
    <property type="protein sequence ID" value="KAJ3518862.1"/>
    <property type="molecule type" value="Genomic_DNA"/>
</dbReference>
<evidence type="ECO:0000313" key="1">
    <source>
        <dbReference type="EMBL" id="KAJ3518862.1"/>
    </source>
</evidence>
<reference evidence="1" key="1">
    <citation type="submission" date="2022-07" db="EMBL/GenBank/DDBJ databases">
        <title>Genome Sequence of Phlebia brevispora.</title>
        <authorList>
            <person name="Buettner E."/>
        </authorList>
    </citation>
    <scope>NUCLEOTIDE SEQUENCE</scope>
    <source>
        <strain evidence="1">MPL23</strain>
    </source>
</reference>
<proteinExistence type="predicted"/>
<evidence type="ECO:0000313" key="2">
    <source>
        <dbReference type="Proteomes" id="UP001148662"/>
    </source>
</evidence>
<comment type="caution">
    <text evidence="1">The sequence shown here is derived from an EMBL/GenBank/DDBJ whole genome shotgun (WGS) entry which is preliminary data.</text>
</comment>
<organism evidence="1 2">
    <name type="scientific">Phlebia brevispora</name>
    <dbReference type="NCBI Taxonomy" id="194682"/>
    <lineage>
        <taxon>Eukaryota</taxon>
        <taxon>Fungi</taxon>
        <taxon>Dikarya</taxon>
        <taxon>Basidiomycota</taxon>
        <taxon>Agaricomycotina</taxon>
        <taxon>Agaricomycetes</taxon>
        <taxon>Polyporales</taxon>
        <taxon>Meruliaceae</taxon>
        <taxon>Phlebia</taxon>
    </lineage>
</organism>
<name>A0ACC1RJT4_9APHY</name>
<keyword evidence="2" id="KW-1185">Reference proteome</keyword>
<accession>A0ACC1RJT4</accession>
<dbReference type="Proteomes" id="UP001148662">
    <property type="component" value="Unassembled WGS sequence"/>
</dbReference>
<protein>
    <submittedName>
        <fullName evidence="1">Uncharacterized protein</fullName>
    </submittedName>
</protein>
<sequence>MALYHSFLDYEAQNEQVPGVIVPQQVYTIPQQAGHFQPVASLRFRHANGHLGMNIGQLCNTNYNGMVGASEDVPFGVARISVRIQWPGYETWSRPVNTVQANRPIDKGRVASLVALCVAECLNYHQQNRSIERRPDWWANNIDVNQLYLLELRNVSQGSWQPVIFLRMD</sequence>